<keyword evidence="3" id="KW-1003">Cell membrane</keyword>
<evidence type="ECO:0000256" key="3">
    <source>
        <dbReference type="ARBA" id="ARBA00022475"/>
    </source>
</evidence>
<keyword evidence="2" id="KW-0813">Transport</keyword>
<keyword evidence="5 7" id="KW-1133">Transmembrane helix</keyword>
<evidence type="ECO:0000256" key="2">
    <source>
        <dbReference type="ARBA" id="ARBA00022448"/>
    </source>
</evidence>
<evidence type="ECO:0000256" key="6">
    <source>
        <dbReference type="ARBA" id="ARBA00023136"/>
    </source>
</evidence>
<dbReference type="PANTHER" id="PTHR30183:SF8">
    <property type="entry name" value="MOLYBDENUM TRANSPORT SYSTEM PERMEASE"/>
    <property type="match status" value="1"/>
</dbReference>
<comment type="caution">
    <text evidence="8">The sequence shown here is derived from an EMBL/GenBank/DDBJ whole genome shotgun (WGS) entry which is preliminary data.</text>
</comment>
<evidence type="ECO:0000313" key="9">
    <source>
        <dbReference type="Proteomes" id="UP000886469"/>
    </source>
</evidence>
<evidence type="ECO:0000256" key="4">
    <source>
        <dbReference type="ARBA" id="ARBA00022692"/>
    </source>
</evidence>
<evidence type="ECO:0000256" key="5">
    <source>
        <dbReference type="ARBA" id="ARBA00022989"/>
    </source>
</evidence>
<reference evidence="8" key="1">
    <citation type="submission" date="2019-03" db="EMBL/GenBank/DDBJ databases">
        <title>Metabolic reconstructions from genomes of highly enriched 'Candidatus Accumulibacter' and 'Candidatus Competibacter' bioreactor populations.</title>
        <authorList>
            <person name="Annavajhala M.K."/>
            <person name="Welles L."/>
            <person name="Abbas B."/>
            <person name="Sorokin D."/>
            <person name="Park H."/>
            <person name="Van Loosdrecht M."/>
            <person name="Chandran K."/>
        </authorList>
    </citation>
    <scope>NUCLEOTIDE SEQUENCE</scope>
    <source>
        <strain evidence="8">SBR_L</strain>
    </source>
</reference>
<dbReference type="PANTHER" id="PTHR30183">
    <property type="entry name" value="MOLYBDENUM TRANSPORT SYSTEM PERMEASE PROTEIN MODB"/>
    <property type="match status" value="1"/>
</dbReference>
<sequence length="92" mass="9769">MDATAIVLSARLALLTLLLLLPPAILAAHWLAVTPRKSKAWIEGLLALPLVLPPTVIGYYLLVAMGSQSPPGRWFEALAGHPLAFSFSGLVV</sequence>
<proteinExistence type="predicted"/>
<gene>
    <name evidence="8" type="ORF">E4Q08_23220</name>
</gene>
<protein>
    <submittedName>
        <fullName evidence="8">Molybdate ABC transporter permease subunit</fullName>
    </submittedName>
</protein>
<keyword evidence="9" id="KW-1185">Reference proteome</keyword>
<organism evidence="8 9">
    <name type="scientific">Candidatus Accumulibacter contiguus</name>
    <dbReference type="NCBI Taxonomy" id="2954381"/>
    <lineage>
        <taxon>Bacteria</taxon>
        <taxon>Pseudomonadati</taxon>
        <taxon>Pseudomonadota</taxon>
        <taxon>Betaproteobacteria</taxon>
        <taxon>Candidatus Accumulibacter</taxon>
    </lineage>
</organism>
<feature type="transmembrane region" description="Helical" evidence="7">
    <location>
        <begin position="44"/>
        <end position="63"/>
    </location>
</feature>
<evidence type="ECO:0000256" key="7">
    <source>
        <dbReference type="SAM" id="Phobius"/>
    </source>
</evidence>
<accession>A0ABX1THD3</accession>
<dbReference type="InterPro" id="IPR035906">
    <property type="entry name" value="MetI-like_sf"/>
</dbReference>
<keyword evidence="4 7" id="KW-0812">Transmembrane</keyword>
<dbReference type="Proteomes" id="UP000886469">
    <property type="component" value="Unassembled WGS sequence"/>
</dbReference>
<dbReference type="SUPFAM" id="SSF161098">
    <property type="entry name" value="MetI-like"/>
    <property type="match status" value="1"/>
</dbReference>
<evidence type="ECO:0000313" key="8">
    <source>
        <dbReference type="EMBL" id="NMQ07935.1"/>
    </source>
</evidence>
<feature type="non-terminal residue" evidence="8">
    <location>
        <position position="92"/>
    </location>
</feature>
<comment type="subcellular location">
    <subcellularLocation>
        <location evidence="1">Cell membrane</location>
        <topology evidence="1">Multi-pass membrane protein</topology>
    </subcellularLocation>
</comment>
<dbReference type="Gene3D" id="1.10.3720.10">
    <property type="entry name" value="MetI-like"/>
    <property type="match status" value="1"/>
</dbReference>
<name>A0ABX1THD3_9PROT</name>
<dbReference type="EMBL" id="SPMX01000108">
    <property type="protein sequence ID" value="NMQ07935.1"/>
    <property type="molecule type" value="Genomic_DNA"/>
</dbReference>
<keyword evidence="6 7" id="KW-0472">Membrane</keyword>
<evidence type="ECO:0000256" key="1">
    <source>
        <dbReference type="ARBA" id="ARBA00004651"/>
    </source>
</evidence>